<proteinExistence type="predicted"/>
<gene>
    <name evidence="1" type="ORF">D4764_11G0001870</name>
</gene>
<evidence type="ECO:0000313" key="1">
    <source>
        <dbReference type="EMBL" id="TWW78066.1"/>
    </source>
</evidence>
<reference evidence="1 2" key="1">
    <citation type="submission" date="2019-04" db="EMBL/GenBank/DDBJ databases">
        <title>Chromosome genome assembly for Takifugu flavidus.</title>
        <authorList>
            <person name="Xiao S."/>
        </authorList>
    </citation>
    <scope>NUCLEOTIDE SEQUENCE [LARGE SCALE GENOMIC DNA]</scope>
    <source>
        <strain evidence="1">HTHZ2018</strain>
        <tissue evidence="1">Muscle</tissue>
    </source>
</reference>
<dbReference type="Proteomes" id="UP000324091">
    <property type="component" value="Chromosome 11"/>
</dbReference>
<evidence type="ECO:0000313" key="2">
    <source>
        <dbReference type="Proteomes" id="UP000324091"/>
    </source>
</evidence>
<protein>
    <submittedName>
        <fullName evidence="1">Uncharacterized protein</fullName>
    </submittedName>
</protein>
<dbReference type="EMBL" id="RHFK02000003">
    <property type="protein sequence ID" value="TWW78066.1"/>
    <property type="molecule type" value="Genomic_DNA"/>
</dbReference>
<accession>A0A5C6PGJ7</accession>
<sequence>MEKRLLSHSAPVNLVKENSAGYLASSHVAVAELLSAEGKLQSKFLQEVSEPIRWKCSLNHVTKARVKLENRL</sequence>
<dbReference type="AlphaFoldDB" id="A0A5C6PGJ7"/>
<name>A0A5C6PGJ7_9TELE</name>
<comment type="caution">
    <text evidence="1">The sequence shown here is derived from an EMBL/GenBank/DDBJ whole genome shotgun (WGS) entry which is preliminary data.</text>
</comment>
<keyword evidence="2" id="KW-1185">Reference proteome</keyword>
<organism evidence="1 2">
    <name type="scientific">Takifugu flavidus</name>
    <name type="common">sansaifugu</name>
    <dbReference type="NCBI Taxonomy" id="433684"/>
    <lineage>
        <taxon>Eukaryota</taxon>
        <taxon>Metazoa</taxon>
        <taxon>Chordata</taxon>
        <taxon>Craniata</taxon>
        <taxon>Vertebrata</taxon>
        <taxon>Euteleostomi</taxon>
        <taxon>Actinopterygii</taxon>
        <taxon>Neopterygii</taxon>
        <taxon>Teleostei</taxon>
        <taxon>Neoteleostei</taxon>
        <taxon>Acanthomorphata</taxon>
        <taxon>Eupercaria</taxon>
        <taxon>Tetraodontiformes</taxon>
        <taxon>Tetradontoidea</taxon>
        <taxon>Tetraodontidae</taxon>
        <taxon>Takifugu</taxon>
    </lineage>
</organism>